<protein>
    <submittedName>
        <fullName evidence="2">DUF4397 domain-containing protein</fullName>
    </submittedName>
</protein>
<proteinExistence type="predicted"/>
<dbReference type="Pfam" id="PF14344">
    <property type="entry name" value="DUF4397"/>
    <property type="match status" value="2"/>
</dbReference>
<dbReference type="RefSeq" id="WP_136862363.1">
    <property type="nucleotide sequence ID" value="NZ_SWCJ01000003.1"/>
</dbReference>
<feature type="domain" description="DUF4397" evidence="1">
    <location>
        <begin position="40"/>
        <end position="164"/>
    </location>
</feature>
<keyword evidence="3" id="KW-1185">Reference proteome</keyword>
<evidence type="ECO:0000313" key="2">
    <source>
        <dbReference type="EMBL" id="TKB56559.1"/>
    </source>
</evidence>
<reference evidence="2 3" key="1">
    <citation type="submission" date="2019-04" db="EMBL/GenBank/DDBJ databases">
        <authorList>
            <person name="Hwang J.C."/>
        </authorList>
    </citation>
    <scope>NUCLEOTIDE SEQUENCE [LARGE SCALE GENOMIC DNA]</scope>
    <source>
        <strain evidence="2 3">IMCC35002</strain>
    </source>
</reference>
<dbReference type="OrthoDB" id="9783299at2"/>
<dbReference type="InterPro" id="IPR025510">
    <property type="entry name" value="DUF4397"/>
</dbReference>
<comment type="caution">
    <text evidence="2">The sequence shown here is derived from an EMBL/GenBank/DDBJ whole genome shotgun (WGS) entry which is preliminary data.</text>
</comment>
<evidence type="ECO:0000259" key="1">
    <source>
        <dbReference type="Pfam" id="PF14344"/>
    </source>
</evidence>
<name>A0A4U1BPR0_9GAMM</name>
<dbReference type="AlphaFoldDB" id="A0A4U1BPR0"/>
<evidence type="ECO:0000313" key="3">
    <source>
        <dbReference type="Proteomes" id="UP000305675"/>
    </source>
</evidence>
<sequence length="487" mass="50196">MKRLATLLLASSIIALTGCDDDDDDVVINTPPPAPAEFGSVRVIHASQDAPKVNVYVDDALVLEGVDYQQASALISLETGTYQIRVDGLLADGSAATVFDGAVTLEADTEYNVVAAGSVAQLLAGSGDTPFGPIIAPRAALSDSAMTDLRLQVIHAASDVGRVALHVTGPDDELSAATELTELSFGEFTADPVVVAPGNYRVRLTDVDDATMVAYDSGALDLSAPADLFIAATSNTQAGAAPVNLLVADNQADEAGNDAAIIQDAMLGSALRATHGINFVGGVDIWVNGAAPAMDSPLYNLMFGQTTPATGFLDLPADTYQIQVAANATATVLIDIPELMLAPGMAYSATAVIDADGNPSLWAVAEDLRSIATEARLRVLHGSESAGEVDIYLSADMMADDSDIKLSAVPYLADSGILSIPPASYYLLVTPAGMPEVVAIGPAMINLEAGKRYTAIATDDPMNVTGLATDGIGIGLILQDAFVATEE</sequence>
<dbReference type="PROSITE" id="PS51257">
    <property type="entry name" value="PROKAR_LIPOPROTEIN"/>
    <property type="match status" value="1"/>
</dbReference>
<feature type="domain" description="DUF4397" evidence="1">
    <location>
        <begin position="270"/>
        <end position="392"/>
    </location>
</feature>
<dbReference type="EMBL" id="SWCJ01000003">
    <property type="protein sequence ID" value="TKB56559.1"/>
    <property type="molecule type" value="Genomic_DNA"/>
</dbReference>
<gene>
    <name evidence="2" type="ORF">FCL42_05350</name>
</gene>
<accession>A0A4U1BPR0</accession>
<organism evidence="2 3">
    <name type="scientific">Ferrimonas aestuarii</name>
    <dbReference type="NCBI Taxonomy" id="2569539"/>
    <lineage>
        <taxon>Bacteria</taxon>
        <taxon>Pseudomonadati</taxon>
        <taxon>Pseudomonadota</taxon>
        <taxon>Gammaproteobacteria</taxon>
        <taxon>Alteromonadales</taxon>
        <taxon>Ferrimonadaceae</taxon>
        <taxon>Ferrimonas</taxon>
    </lineage>
</organism>
<dbReference type="Proteomes" id="UP000305675">
    <property type="component" value="Unassembled WGS sequence"/>
</dbReference>